<evidence type="ECO:0008006" key="4">
    <source>
        <dbReference type="Google" id="ProtNLM"/>
    </source>
</evidence>
<feature type="transmembrane region" description="Helical" evidence="1">
    <location>
        <begin position="265"/>
        <end position="288"/>
    </location>
</feature>
<dbReference type="AlphaFoldDB" id="A0A226E849"/>
<feature type="transmembrane region" description="Helical" evidence="1">
    <location>
        <begin position="294"/>
        <end position="317"/>
    </location>
</feature>
<dbReference type="EMBL" id="LNIX01000005">
    <property type="protein sequence ID" value="OXA53783.1"/>
    <property type="molecule type" value="Genomic_DNA"/>
</dbReference>
<keyword evidence="1" id="KW-1133">Transmembrane helix</keyword>
<evidence type="ECO:0000256" key="1">
    <source>
        <dbReference type="SAM" id="Phobius"/>
    </source>
</evidence>
<sequence length="395" mass="45710">MYSKYGLQLIKHALLPSTILGSSSIHFSPETKTFYTTKFSRRNLLLGSTILISFTVFFSWRTLEIFLWKGGKSNEYFRMCFVLSLAFVMFSSVSIFINVRQCDICQVLTRLVRYCSKFEDEWMSNYDPKKSLTGFGLDILLLSGIFFFSCIVPWPSLAHYLLFPETPVFPTTLLPPQLATDPIVYVGYAVIVSYYACLAWQLMFIAWLLLCVIYIFSVMPLLKCEFRIGAKNQKCVKSFRSVWILSIHYRCIELIHRHLMDIDGIIILGLHSFIGQIVLFANVTVILFREEIGVNLMVILLVWSFSGQLLWASALEICARFSAYAKKTVSSWRRMEFRNTQEKAYMAKFMKSCRPLRMGKEGMFVITKVAAPKFMRSVVTGTFRAMITLRRARYK</sequence>
<evidence type="ECO:0000313" key="3">
    <source>
        <dbReference type="Proteomes" id="UP000198287"/>
    </source>
</evidence>
<protein>
    <recommendedName>
        <fullName evidence="4">Odorant receptor</fullName>
    </recommendedName>
</protein>
<feature type="transmembrane region" description="Helical" evidence="1">
    <location>
        <begin position="183"/>
        <end position="216"/>
    </location>
</feature>
<keyword evidence="1" id="KW-0812">Transmembrane</keyword>
<comment type="caution">
    <text evidence="2">The sequence shown here is derived from an EMBL/GenBank/DDBJ whole genome shotgun (WGS) entry which is preliminary data.</text>
</comment>
<reference evidence="2 3" key="1">
    <citation type="submission" date="2015-12" db="EMBL/GenBank/DDBJ databases">
        <title>The genome of Folsomia candida.</title>
        <authorList>
            <person name="Faddeeva A."/>
            <person name="Derks M.F."/>
            <person name="Anvar Y."/>
            <person name="Smit S."/>
            <person name="Van Straalen N."/>
            <person name="Roelofs D."/>
        </authorList>
    </citation>
    <scope>NUCLEOTIDE SEQUENCE [LARGE SCALE GENOMIC DNA]</scope>
    <source>
        <strain evidence="2 3">VU population</strain>
        <tissue evidence="2">Whole body</tissue>
    </source>
</reference>
<name>A0A226E849_FOLCA</name>
<keyword evidence="1" id="KW-0472">Membrane</keyword>
<proteinExistence type="predicted"/>
<feature type="transmembrane region" description="Helical" evidence="1">
    <location>
        <begin position="139"/>
        <end position="163"/>
    </location>
</feature>
<dbReference type="Proteomes" id="UP000198287">
    <property type="component" value="Unassembled WGS sequence"/>
</dbReference>
<organism evidence="2 3">
    <name type="scientific">Folsomia candida</name>
    <name type="common">Springtail</name>
    <dbReference type="NCBI Taxonomy" id="158441"/>
    <lineage>
        <taxon>Eukaryota</taxon>
        <taxon>Metazoa</taxon>
        <taxon>Ecdysozoa</taxon>
        <taxon>Arthropoda</taxon>
        <taxon>Hexapoda</taxon>
        <taxon>Collembola</taxon>
        <taxon>Entomobryomorpha</taxon>
        <taxon>Isotomoidea</taxon>
        <taxon>Isotomidae</taxon>
        <taxon>Proisotominae</taxon>
        <taxon>Folsomia</taxon>
    </lineage>
</organism>
<evidence type="ECO:0000313" key="2">
    <source>
        <dbReference type="EMBL" id="OXA53783.1"/>
    </source>
</evidence>
<keyword evidence="3" id="KW-1185">Reference proteome</keyword>
<accession>A0A226E849</accession>
<feature type="transmembrane region" description="Helical" evidence="1">
    <location>
        <begin position="75"/>
        <end position="97"/>
    </location>
</feature>
<feature type="transmembrane region" description="Helical" evidence="1">
    <location>
        <begin position="44"/>
        <end position="63"/>
    </location>
</feature>
<gene>
    <name evidence="2" type="ORF">Fcan01_10712</name>
</gene>